<evidence type="ECO:0000256" key="3">
    <source>
        <dbReference type="ARBA" id="ARBA00023012"/>
    </source>
</evidence>
<gene>
    <name evidence="7" type="ORF">EDD32_2083</name>
</gene>
<dbReference type="AlphaFoldDB" id="A0A3N5A2P0"/>
<comment type="caution">
    <text evidence="7">The sequence shown here is derived from an EMBL/GenBank/DDBJ whole genome shotgun (WGS) entry which is preliminary data.</text>
</comment>
<dbReference type="GO" id="GO:0016301">
    <property type="term" value="F:kinase activity"/>
    <property type="evidence" value="ECO:0007669"/>
    <property type="project" value="UniProtKB-KW"/>
</dbReference>
<keyword evidence="4" id="KW-0472">Membrane</keyword>
<dbReference type="Proteomes" id="UP000280726">
    <property type="component" value="Unassembled WGS sequence"/>
</dbReference>
<dbReference type="Gene3D" id="3.30.565.10">
    <property type="entry name" value="Histidine kinase-like ATPase, C-terminal domain"/>
    <property type="match status" value="1"/>
</dbReference>
<feature type="domain" description="Histidine kinase/HSP90-like ATPase" evidence="6">
    <location>
        <begin position="280"/>
        <end position="365"/>
    </location>
</feature>
<dbReference type="GO" id="GO:0000160">
    <property type="term" value="P:phosphorelay signal transduction system"/>
    <property type="evidence" value="ECO:0007669"/>
    <property type="project" value="UniProtKB-KW"/>
</dbReference>
<keyword evidence="4" id="KW-0812">Transmembrane</keyword>
<feature type="transmembrane region" description="Helical" evidence="4">
    <location>
        <begin position="179"/>
        <end position="204"/>
    </location>
</feature>
<feature type="transmembrane region" description="Helical" evidence="4">
    <location>
        <begin position="42"/>
        <end position="62"/>
    </location>
</feature>
<evidence type="ECO:0000259" key="6">
    <source>
        <dbReference type="Pfam" id="PF13581"/>
    </source>
</evidence>
<evidence type="ECO:0000256" key="2">
    <source>
        <dbReference type="ARBA" id="ARBA00022777"/>
    </source>
</evidence>
<keyword evidence="1" id="KW-0808">Transferase</keyword>
<dbReference type="Pfam" id="PF04024">
    <property type="entry name" value="PspC"/>
    <property type="match status" value="1"/>
</dbReference>
<evidence type="ECO:0000313" key="8">
    <source>
        <dbReference type="Proteomes" id="UP000280726"/>
    </source>
</evidence>
<organism evidence="7 8">
    <name type="scientific">Georgenia muralis</name>
    <dbReference type="NCBI Taxonomy" id="154117"/>
    <lineage>
        <taxon>Bacteria</taxon>
        <taxon>Bacillati</taxon>
        <taxon>Actinomycetota</taxon>
        <taxon>Actinomycetes</taxon>
        <taxon>Micrococcales</taxon>
        <taxon>Bogoriellaceae</taxon>
        <taxon>Georgenia</taxon>
    </lineage>
</organism>
<dbReference type="RefSeq" id="WP_246006080.1">
    <property type="nucleotide sequence ID" value="NZ_RKRA01000001.1"/>
</dbReference>
<evidence type="ECO:0000313" key="7">
    <source>
        <dbReference type="EMBL" id="RPF27595.1"/>
    </source>
</evidence>
<name>A0A3N5A2P0_9MICO</name>
<evidence type="ECO:0000256" key="4">
    <source>
        <dbReference type="SAM" id="Phobius"/>
    </source>
</evidence>
<dbReference type="EMBL" id="RKRA01000001">
    <property type="protein sequence ID" value="RPF27595.1"/>
    <property type="molecule type" value="Genomic_DNA"/>
</dbReference>
<reference evidence="7 8" key="1">
    <citation type="submission" date="2018-11" db="EMBL/GenBank/DDBJ databases">
        <title>Sequencing the genomes of 1000 actinobacteria strains.</title>
        <authorList>
            <person name="Klenk H.-P."/>
        </authorList>
    </citation>
    <scope>NUCLEOTIDE SEQUENCE [LARGE SCALE GENOMIC DNA]</scope>
    <source>
        <strain evidence="7 8">DSM 14418</strain>
    </source>
</reference>
<feature type="transmembrane region" description="Helical" evidence="4">
    <location>
        <begin position="117"/>
        <end position="141"/>
    </location>
</feature>
<proteinExistence type="predicted"/>
<evidence type="ECO:0000259" key="5">
    <source>
        <dbReference type="Pfam" id="PF04024"/>
    </source>
</evidence>
<sequence>MSAAVPSVRVPLRRPRDGRAVAGVCAGVAAHLGLPVTTTRWIFVLASFVAGAGVAMYLWLWVTVPATDGSGAAGQRLAPRLRLGTLSGPARDVAIAVVLLATAGMLLLWRADLAPSASWVVPALVVAAGAALAWSQLAEVARAGASPTRRGAVVARVGAGVALAVVGALLLVGRGENPWVLLSGAAAGLAIVFGVAVVLAPLLLRLVRELGAERVARAREAERADIAAHLHDSVLQTLSMIRARAGDNEEVARLARAQERELRDWLYTDRPEPGTSTAAVVRQVAAEVEDLRGVPIEVVTAGDAEPGPETAVLAAAAREALANAVAHGRPPVSLYVEVGPEAVEVFVRDRGDGFDPSAVPADRHGVRESIVGRMARHGGRAVVRSRATGTEVHLVMPRKEQS</sequence>
<accession>A0A3N5A2P0</accession>
<feature type="domain" description="Phage shock protein PspC N-terminal" evidence="5">
    <location>
        <begin position="11"/>
        <end position="66"/>
    </location>
</feature>
<dbReference type="InterPro" id="IPR003594">
    <property type="entry name" value="HATPase_dom"/>
</dbReference>
<dbReference type="InterPro" id="IPR036890">
    <property type="entry name" value="HATPase_C_sf"/>
</dbReference>
<keyword evidence="2" id="KW-0418">Kinase</keyword>
<evidence type="ECO:0000256" key="1">
    <source>
        <dbReference type="ARBA" id="ARBA00022679"/>
    </source>
</evidence>
<keyword evidence="4" id="KW-1133">Transmembrane helix</keyword>
<dbReference type="Pfam" id="PF13581">
    <property type="entry name" value="HATPase_c_2"/>
    <property type="match status" value="1"/>
</dbReference>
<feature type="transmembrane region" description="Helical" evidence="4">
    <location>
        <begin position="153"/>
        <end position="173"/>
    </location>
</feature>
<dbReference type="InterPro" id="IPR050482">
    <property type="entry name" value="Sensor_HK_TwoCompSys"/>
</dbReference>
<dbReference type="PANTHER" id="PTHR24421">
    <property type="entry name" value="NITRATE/NITRITE SENSOR PROTEIN NARX-RELATED"/>
    <property type="match status" value="1"/>
</dbReference>
<keyword evidence="8" id="KW-1185">Reference proteome</keyword>
<dbReference type="PANTHER" id="PTHR24421:SF61">
    <property type="entry name" value="OXYGEN SENSOR HISTIDINE KINASE NREB"/>
    <property type="match status" value="1"/>
</dbReference>
<feature type="transmembrane region" description="Helical" evidence="4">
    <location>
        <begin position="93"/>
        <end position="111"/>
    </location>
</feature>
<dbReference type="SUPFAM" id="SSF55874">
    <property type="entry name" value="ATPase domain of HSP90 chaperone/DNA topoisomerase II/histidine kinase"/>
    <property type="match status" value="1"/>
</dbReference>
<dbReference type="InterPro" id="IPR007168">
    <property type="entry name" value="Phageshock_PspC_N"/>
</dbReference>
<protein>
    <submittedName>
        <fullName evidence="7">Phage shock protein C (PspC) family protein</fullName>
    </submittedName>
</protein>
<keyword evidence="3" id="KW-0902">Two-component regulatory system</keyword>